<sequence length="274" mass="31167">MFYKIKLSIQNLVLHSRSKTYRIAATISAFQTVFWGRYNLSDNLDSCGSIKLSPQSSSTTVFEGVGVTTGSGDAFPLTGCHYDGPAGLEDPSCISNWKNPKGYTISLDKRPAADGRDLREVQVDDNLAKLSEALYVAEHKAREAVAMRSKELREQEEQHKETIEERRERLQRDQIREERRRERERERRLENRDAAVAKKSKTTRDRNRDVSEKVALGMANNILGGEEVTIYDQRLFSQDKGMNSGFAAEDQYDVYDKDLFTAQPTVSTLCRPQC</sequence>
<dbReference type="GO" id="GO:0042752">
    <property type="term" value="P:regulation of circadian rhythm"/>
    <property type="evidence" value="ECO:0007669"/>
    <property type="project" value="EnsemblPlants"/>
</dbReference>
<dbReference type="GO" id="GO:0000398">
    <property type="term" value="P:mRNA splicing, via spliceosome"/>
    <property type="evidence" value="ECO:0007669"/>
    <property type="project" value="EnsemblPlants"/>
</dbReference>
<dbReference type="InterPro" id="IPR017862">
    <property type="entry name" value="SKI-int_prot_SKIP"/>
</dbReference>
<protein>
    <recommendedName>
        <fullName evidence="3">SKI-interacting protein SKIP SNW domain-containing protein</fullName>
    </recommendedName>
</protein>
<dbReference type="Gramene" id="Ma08_t16860.1">
    <property type="protein sequence ID" value="Ma08_p16860.1"/>
    <property type="gene ID" value="Ma08_g16860"/>
</dbReference>
<dbReference type="GO" id="GO:0045893">
    <property type="term" value="P:positive regulation of DNA-templated transcription"/>
    <property type="evidence" value="ECO:0007669"/>
    <property type="project" value="EnsemblPlants"/>
</dbReference>
<dbReference type="GO" id="GO:0009737">
    <property type="term" value="P:response to abscisic acid"/>
    <property type="evidence" value="ECO:0007669"/>
    <property type="project" value="EnsemblPlants"/>
</dbReference>
<evidence type="ECO:0000313" key="4">
    <source>
        <dbReference type="EnsemblPlants" id="Ma08_p16860.1"/>
    </source>
</evidence>
<evidence type="ECO:0000259" key="3">
    <source>
        <dbReference type="Pfam" id="PF02731"/>
    </source>
</evidence>
<feature type="region of interest" description="Disordered" evidence="2">
    <location>
        <begin position="147"/>
        <end position="209"/>
    </location>
</feature>
<dbReference type="GO" id="GO:0010228">
    <property type="term" value="P:vegetative to reproductive phase transition of meristem"/>
    <property type="evidence" value="ECO:0007669"/>
    <property type="project" value="EnsemblPlants"/>
</dbReference>
<organism evidence="4 5">
    <name type="scientific">Musa acuminata subsp. malaccensis</name>
    <name type="common">Wild banana</name>
    <name type="synonym">Musa malaccensis</name>
    <dbReference type="NCBI Taxonomy" id="214687"/>
    <lineage>
        <taxon>Eukaryota</taxon>
        <taxon>Viridiplantae</taxon>
        <taxon>Streptophyta</taxon>
        <taxon>Embryophyta</taxon>
        <taxon>Tracheophyta</taxon>
        <taxon>Spermatophyta</taxon>
        <taxon>Magnoliopsida</taxon>
        <taxon>Liliopsida</taxon>
        <taxon>Zingiberales</taxon>
        <taxon>Musaceae</taxon>
        <taxon>Musa</taxon>
    </lineage>
</organism>
<dbReference type="Proteomes" id="UP000012960">
    <property type="component" value="Unplaced"/>
</dbReference>
<dbReference type="GO" id="GO:0010555">
    <property type="term" value="P:response to mannitol"/>
    <property type="evidence" value="ECO:0007669"/>
    <property type="project" value="EnsemblPlants"/>
</dbReference>
<dbReference type="AlphaFoldDB" id="A0A804K7H1"/>
<dbReference type="InParanoid" id="A0A804K7H1"/>
<dbReference type="GO" id="GO:2000028">
    <property type="term" value="P:regulation of photoperiodism, flowering"/>
    <property type="evidence" value="ECO:0007669"/>
    <property type="project" value="EnsemblPlants"/>
</dbReference>
<dbReference type="GO" id="GO:0009651">
    <property type="term" value="P:response to salt stress"/>
    <property type="evidence" value="ECO:0007669"/>
    <property type="project" value="EnsemblPlants"/>
</dbReference>
<dbReference type="InterPro" id="IPR004015">
    <property type="entry name" value="SKI-int_prot_SKIP_SNW-dom"/>
</dbReference>
<dbReference type="EnsemblPlants" id="Ma08_t16860.1">
    <property type="protein sequence ID" value="Ma08_p16860.1"/>
    <property type="gene ID" value="Ma08_g16860"/>
</dbReference>
<name>A0A804K7H1_MUSAM</name>
<comment type="similarity">
    <text evidence="1">Belongs to the SNW family.</text>
</comment>
<dbReference type="PANTHER" id="PTHR12096">
    <property type="entry name" value="NUCLEAR PROTEIN SKIP-RELATED"/>
    <property type="match status" value="1"/>
</dbReference>
<dbReference type="Pfam" id="PF02731">
    <property type="entry name" value="SKIP_SNW"/>
    <property type="match status" value="1"/>
</dbReference>
<dbReference type="GO" id="GO:0036002">
    <property type="term" value="F:pre-mRNA binding"/>
    <property type="evidence" value="ECO:0007669"/>
    <property type="project" value="EnsemblPlants"/>
</dbReference>
<reference evidence="4" key="1">
    <citation type="submission" date="2021-05" db="UniProtKB">
        <authorList>
            <consortium name="EnsemblPlants"/>
        </authorList>
    </citation>
    <scope>IDENTIFICATION</scope>
    <source>
        <strain evidence="4">subsp. malaccensis</strain>
    </source>
</reference>
<feature type="domain" description="SKI-interacting protein SKIP SNW" evidence="3">
    <location>
        <begin position="91"/>
        <end position="179"/>
    </location>
</feature>
<evidence type="ECO:0000313" key="5">
    <source>
        <dbReference type="Proteomes" id="UP000012960"/>
    </source>
</evidence>
<keyword evidence="5" id="KW-1185">Reference proteome</keyword>
<dbReference type="GO" id="GO:0005681">
    <property type="term" value="C:spliceosomal complex"/>
    <property type="evidence" value="ECO:0007669"/>
    <property type="project" value="InterPro"/>
</dbReference>
<evidence type="ECO:0000256" key="2">
    <source>
        <dbReference type="SAM" id="MobiDB-lite"/>
    </source>
</evidence>
<accession>A0A804K7H1</accession>
<proteinExistence type="inferred from homology"/>
<evidence type="ECO:0000256" key="1">
    <source>
        <dbReference type="ARBA" id="ARBA00010197"/>
    </source>
</evidence>